<name>A0A2U8FQI1_9BURK</name>
<evidence type="ECO:0000313" key="6">
    <source>
        <dbReference type="EMBL" id="AWI53322.1"/>
    </source>
</evidence>
<dbReference type="Proteomes" id="UP000244892">
    <property type="component" value="Chromosome"/>
</dbReference>
<dbReference type="Gene3D" id="2.130.10.10">
    <property type="entry name" value="YVTN repeat-like/Quinoprotein amine dehydrogenase"/>
    <property type="match status" value="1"/>
</dbReference>
<sequence>MSLLRALQAPSSGHALRLTALSVSALALAVALGGCGSSKPQPAPLERFQPVAKLGMAWSQRVVGEAETPVSIAVVANTVTVAGTGGEVAQLALDTGKAIWRADLREPLSAGIGSDGRFAAVVTAQNELVVLDRGAPVWRERQSGRVITAPLVAGERVFVQGVDRAVRAYDLRDGRWLWQYQRPGSEPLALSSQGMLTPFRDTLLVGQGPRLVGLDPVRGTVRFDVTVGTPRGTNEVERLADLVGPAARADDELCVRAFQFSVACFELNRGSLRWSRPQAGTQAVAANDNVVVGADSTDRLSAWKTENGDLLWRVDRFTHRGLSAPAIWGDKLAVADREGYLHLLSLADGRNLARIELDAPLAAAPVVVADQLIVLSRKGTVSALRAN</sequence>
<comment type="similarity">
    <text evidence="4">Belongs to the BamB family.</text>
</comment>
<evidence type="ECO:0000256" key="2">
    <source>
        <dbReference type="ARBA" id="ARBA00023136"/>
    </source>
</evidence>
<feature type="domain" description="Pyrrolo-quinoline quinone repeat" evidence="5">
    <location>
        <begin position="86"/>
        <end position="313"/>
    </location>
</feature>
<dbReference type="SUPFAM" id="SSF50998">
    <property type="entry name" value="Quinoprotein alcohol dehydrogenase-like"/>
    <property type="match status" value="1"/>
</dbReference>
<keyword evidence="2 4" id="KW-0472">Membrane</keyword>
<dbReference type="InterPro" id="IPR002372">
    <property type="entry name" value="PQQ_rpt_dom"/>
</dbReference>
<dbReference type="PROSITE" id="PS51257">
    <property type="entry name" value="PROKAR_LIPOPROTEIN"/>
    <property type="match status" value="1"/>
</dbReference>
<evidence type="ECO:0000256" key="1">
    <source>
        <dbReference type="ARBA" id="ARBA00022729"/>
    </source>
</evidence>
<protein>
    <recommendedName>
        <fullName evidence="4">Outer membrane protein assembly factor BamB</fullName>
    </recommendedName>
</protein>
<comment type="subcellular location">
    <subcellularLocation>
        <location evidence="4">Cell outer membrane</location>
        <topology evidence="4">Lipid-anchor</topology>
    </subcellularLocation>
</comment>
<dbReference type="NCBIfam" id="TIGR03300">
    <property type="entry name" value="assembly_YfgL"/>
    <property type="match status" value="1"/>
</dbReference>
<dbReference type="PANTHER" id="PTHR34512">
    <property type="entry name" value="CELL SURFACE PROTEIN"/>
    <property type="match status" value="1"/>
</dbReference>
<comment type="subunit">
    <text evidence="4">Part of the Bam complex.</text>
</comment>
<keyword evidence="7" id="KW-1185">Reference proteome</keyword>
<accession>A0A2U8FQI1</accession>
<dbReference type="HAMAP" id="MF_00923">
    <property type="entry name" value="OM_assembly_BamB"/>
    <property type="match status" value="1"/>
</dbReference>
<dbReference type="RefSeq" id="WP_109036246.1">
    <property type="nucleotide sequence ID" value="NZ_CP029210.1"/>
</dbReference>
<evidence type="ECO:0000313" key="7">
    <source>
        <dbReference type="Proteomes" id="UP000244892"/>
    </source>
</evidence>
<dbReference type="SMART" id="SM00564">
    <property type="entry name" value="PQQ"/>
    <property type="match status" value="3"/>
</dbReference>
<gene>
    <name evidence="4 6" type="primary">bamB</name>
    <name evidence="6" type="ORF">DEH84_07680</name>
</gene>
<evidence type="ECO:0000259" key="5">
    <source>
        <dbReference type="Pfam" id="PF13360"/>
    </source>
</evidence>
<dbReference type="EMBL" id="CP029210">
    <property type="protein sequence ID" value="AWI53322.1"/>
    <property type="molecule type" value="Genomic_DNA"/>
</dbReference>
<dbReference type="Pfam" id="PF13360">
    <property type="entry name" value="PQQ_2"/>
    <property type="match status" value="1"/>
</dbReference>
<proteinExistence type="inferred from homology"/>
<keyword evidence="4" id="KW-0564">Palmitate</keyword>
<dbReference type="InterPro" id="IPR017687">
    <property type="entry name" value="BamB"/>
</dbReference>
<comment type="function">
    <text evidence="4">Part of the outer membrane protein assembly complex, which is involved in assembly and insertion of beta-barrel proteins into the outer membrane.</text>
</comment>
<dbReference type="InterPro" id="IPR018391">
    <property type="entry name" value="PQQ_b-propeller_rpt"/>
</dbReference>
<keyword evidence="3 4" id="KW-0998">Cell outer membrane</keyword>
<keyword evidence="4" id="KW-0449">Lipoprotein</keyword>
<reference evidence="6 7" key="1">
    <citation type="submission" date="2018-05" db="EMBL/GenBank/DDBJ databases">
        <title>complete genome sequence of Aquabacterium olei NBRC 110486.</title>
        <authorList>
            <person name="Tang B."/>
            <person name="Chang J."/>
            <person name="Zhang L."/>
            <person name="Yang H."/>
        </authorList>
    </citation>
    <scope>NUCLEOTIDE SEQUENCE [LARGE SCALE GENOMIC DNA]</scope>
    <source>
        <strain evidence="6 7">NBRC 110486</strain>
    </source>
</reference>
<dbReference type="GO" id="GO:0051205">
    <property type="term" value="P:protein insertion into membrane"/>
    <property type="evidence" value="ECO:0007669"/>
    <property type="project" value="UniProtKB-UniRule"/>
</dbReference>
<keyword evidence="1 4" id="KW-0732">Signal</keyword>
<evidence type="ECO:0000256" key="3">
    <source>
        <dbReference type="ARBA" id="ARBA00023237"/>
    </source>
</evidence>
<dbReference type="GO" id="GO:0009279">
    <property type="term" value="C:cell outer membrane"/>
    <property type="evidence" value="ECO:0007669"/>
    <property type="project" value="UniProtKB-SubCell"/>
</dbReference>
<organism evidence="6 7">
    <name type="scientific">Aquabacterium olei</name>
    <dbReference type="NCBI Taxonomy" id="1296669"/>
    <lineage>
        <taxon>Bacteria</taxon>
        <taxon>Pseudomonadati</taxon>
        <taxon>Pseudomonadota</taxon>
        <taxon>Betaproteobacteria</taxon>
        <taxon>Burkholderiales</taxon>
        <taxon>Aquabacterium</taxon>
    </lineage>
</organism>
<dbReference type="InterPro" id="IPR015943">
    <property type="entry name" value="WD40/YVTN_repeat-like_dom_sf"/>
</dbReference>
<dbReference type="PANTHER" id="PTHR34512:SF30">
    <property type="entry name" value="OUTER MEMBRANE PROTEIN ASSEMBLY FACTOR BAMB"/>
    <property type="match status" value="1"/>
</dbReference>
<dbReference type="KEGG" id="aon:DEH84_07680"/>
<dbReference type="AlphaFoldDB" id="A0A2U8FQI1"/>
<dbReference type="GO" id="GO:0043165">
    <property type="term" value="P:Gram-negative-bacterium-type cell outer membrane assembly"/>
    <property type="evidence" value="ECO:0007669"/>
    <property type="project" value="UniProtKB-UniRule"/>
</dbReference>
<dbReference type="OrthoDB" id="5173551at2"/>
<dbReference type="InterPro" id="IPR011047">
    <property type="entry name" value="Quinoprotein_ADH-like_sf"/>
</dbReference>
<evidence type="ECO:0000256" key="4">
    <source>
        <dbReference type="HAMAP-Rule" id="MF_00923"/>
    </source>
</evidence>